<dbReference type="AlphaFoldDB" id="A0A7W8ACD4"/>
<dbReference type="InterPro" id="IPR050109">
    <property type="entry name" value="HTH-type_TetR-like_transc_reg"/>
</dbReference>
<dbReference type="EMBL" id="JACHIN010000018">
    <property type="protein sequence ID" value="MBB5083701.1"/>
    <property type="molecule type" value="Genomic_DNA"/>
</dbReference>
<feature type="domain" description="HTH tetR-type" evidence="6">
    <location>
        <begin position="48"/>
        <end position="108"/>
    </location>
</feature>
<dbReference type="InterPro" id="IPR036271">
    <property type="entry name" value="Tet_transcr_reg_TetR-rel_C_sf"/>
</dbReference>
<sequence length="262" mass="28433">MRQRSTGRKAAMGEQHRTPTPAGIELAWRAANDAAHTHDGLKPGPRPALTLNRVVTAAIDIADSDGLAAVSLARVATALGAATTSLYRHVRSKDDLVVVMRDAAAAPPPDLPPPDPGRWRESLAGIAWQIYDLYRRHPWVLQVPTTGPPSTPNELSWGERMLRALSGTTLSPHDQLRAVTLISGYVREQARLTLDPVIADGGDDYFRFLGSVMTPDRYPMFCRLFADQANTGSIGYTAEDFQFGLDRILAGLAARGDGRDQA</sequence>
<keyword evidence="2 4" id="KW-0238">DNA-binding</keyword>
<gene>
    <name evidence="7" type="ORF">HNR40_009206</name>
</gene>
<evidence type="ECO:0000256" key="1">
    <source>
        <dbReference type="ARBA" id="ARBA00023015"/>
    </source>
</evidence>
<reference evidence="7 8" key="1">
    <citation type="submission" date="2020-08" db="EMBL/GenBank/DDBJ databases">
        <title>Genomic Encyclopedia of Type Strains, Phase IV (KMG-IV): sequencing the most valuable type-strain genomes for metagenomic binning, comparative biology and taxonomic classification.</title>
        <authorList>
            <person name="Goeker M."/>
        </authorList>
    </citation>
    <scope>NUCLEOTIDE SEQUENCE [LARGE SCALE GENOMIC DNA]</scope>
    <source>
        <strain evidence="7 8">DSM 45385</strain>
    </source>
</reference>
<keyword evidence="3" id="KW-0804">Transcription</keyword>
<dbReference type="Gene3D" id="1.10.10.60">
    <property type="entry name" value="Homeodomain-like"/>
    <property type="match status" value="1"/>
</dbReference>
<evidence type="ECO:0000313" key="7">
    <source>
        <dbReference type="EMBL" id="MBB5083701.1"/>
    </source>
</evidence>
<dbReference type="SUPFAM" id="SSF48498">
    <property type="entry name" value="Tetracyclin repressor-like, C-terminal domain"/>
    <property type="match status" value="1"/>
</dbReference>
<dbReference type="InterPro" id="IPR009057">
    <property type="entry name" value="Homeodomain-like_sf"/>
</dbReference>
<dbReference type="Pfam" id="PF00440">
    <property type="entry name" value="TetR_N"/>
    <property type="match status" value="1"/>
</dbReference>
<evidence type="ECO:0000259" key="6">
    <source>
        <dbReference type="PROSITE" id="PS50977"/>
    </source>
</evidence>
<dbReference type="GO" id="GO:0045892">
    <property type="term" value="P:negative regulation of DNA-templated transcription"/>
    <property type="evidence" value="ECO:0007669"/>
    <property type="project" value="InterPro"/>
</dbReference>
<dbReference type="PANTHER" id="PTHR30055:SF151">
    <property type="entry name" value="TRANSCRIPTIONAL REGULATORY PROTEIN"/>
    <property type="match status" value="1"/>
</dbReference>
<keyword evidence="1" id="KW-0805">Transcription regulation</keyword>
<organism evidence="7 8">
    <name type="scientific">Nonomuraea endophytica</name>
    <dbReference type="NCBI Taxonomy" id="714136"/>
    <lineage>
        <taxon>Bacteria</taxon>
        <taxon>Bacillati</taxon>
        <taxon>Actinomycetota</taxon>
        <taxon>Actinomycetes</taxon>
        <taxon>Streptosporangiales</taxon>
        <taxon>Streptosporangiaceae</taxon>
        <taxon>Nonomuraea</taxon>
    </lineage>
</organism>
<accession>A0A7W8ACD4</accession>
<dbReference type="InterPro" id="IPR004111">
    <property type="entry name" value="Repressor_TetR_C"/>
</dbReference>
<dbReference type="GO" id="GO:0000976">
    <property type="term" value="F:transcription cis-regulatory region binding"/>
    <property type="evidence" value="ECO:0007669"/>
    <property type="project" value="TreeGrafter"/>
</dbReference>
<dbReference type="RefSeq" id="WP_184973041.1">
    <property type="nucleotide sequence ID" value="NZ_JACHIN010000018.1"/>
</dbReference>
<dbReference type="PROSITE" id="PS01081">
    <property type="entry name" value="HTH_TETR_1"/>
    <property type="match status" value="1"/>
</dbReference>
<comment type="caution">
    <text evidence="7">The sequence shown here is derived from an EMBL/GenBank/DDBJ whole genome shotgun (WGS) entry which is preliminary data.</text>
</comment>
<dbReference type="Gene3D" id="1.10.357.10">
    <property type="entry name" value="Tetracycline Repressor, domain 2"/>
    <property type="match status" value="1"/>
</dbReference>
<dbReference type="Pfam" id="PF02909">
    <property type="entry name" value="TetR_C_1"/>
    <property type="match status" value="1"/>
</dbReference>
<proteinExistence type="predicted"/>
<dbReference type="GO" id="GO:0003700">
    <property type="term" value="F:DNA-binding transcription factor activity"/>
    <property type="evidence" value="ECO:0007669"/>
    <property type="project" value="TreeGrafter"/>
</dbReference>
<protein>
    <submittedName>
        <fullName evidence="7">AcrR family transcriptional regulator</fullName>
    </submittedName>
</protein>
<feature type="DNA-binding region" description="H-T-H motif" evidence="4">
    <location>
        <begin position="71"/>
        <end position="90"/>
    </location>
</feature>
<dbReference type="InterPro" id="IPR001647">
    <property type="entry name" value="HTH_TetR"/>
</dbReference>
<keyword evidence="8" id="KW-1185">Reference proteome</keyword>
<evidence type="ECO:0000256" key="4">
    <source>
        <dbReference type="PROSITE-ProRule" id="PRU00335"/>
    </source>
</evidence>
<evidence type="ECO:0000256" key="3">
    <source>
        <dbReference type="ARBA" id="ARBA00023163"/>
    </source>
</evidence>
<name>A0A7W8ACD4_9ACTN</name>
<evidence type="ECO:0000313" key="8">
    <source>
        <dbReference type="Proteomes" id="UP000568380"/>
    </source>
</evidence>
<evidence type="ECO:0000256" key="2">
    <source>
        <dbReference type="ARBA" id="ARBA00023125"/>
    </source>
</evidence>
<dbReference type="PROSITE" id="PS50977">
    <property type="entry name" value="HTH_TETR_2"/>
    <property type="match status" value="1"/>
</dbReference>
<dbReference type="InterPro" id="IPR023772">
    <property type="entry name" value="DNA-bd_HTH_TetR-type_CS"/>
</dbReference>
<feature type="region of interest" description="Disordered" evidence="5">
    <location>
        <begin position="1"/>
        <end position="21"/>
    </location>
</feature>
<dbReference type="Proteomes" id="UP000568380">
    <property type="component" value="Unassembled WGS sequence"/>
</dbReference>
<evidence type="ECO:0000256" key="5">
    <source>
        <dbReference type="SAM" id="MobiDB-lite"/>
    </source>
</evidence>
<dbReference type="SUPFAM" id="SSF46689">
    <property type="entry name" value="Homeodomain-like"/>
    <property type="match status" value="1"/>
</dbReference>
<dbReference type="PANTHER" id="PTHR30055">
    <property type="entry name" value="HTH-TYPE TRANSCRIPTIONAL REGULATOR RUTR"/>
    <property type="match status" value="1"/>
</dbReference>